<keyword evidence="1" id="KW-0812">Transmembrane</keyword>
<evidence type="ECO:0000313" key="2">
    <source>
        <dbReference type="EMBL" id="AJF65087.1"/>
    </source>
</evidence>
<keyword evidence="1" id="KW-1133">Transmembrane helix</keyword>
<keyword evidence="1" id="KW-0472">Membrane</keyword>
<organism evidence="2 3">
    <name type="scientific">Streptomyces vietnamensis</name>
    <dbReference type="NCBI Taxonomy" id="362257"/>
    <lineage>
        <taxon>Bacteria</taxon>
        <taxon>Bacillati</taxon>
        <taxon>Actinomycetota</taxon>
        <taxon>Actinomycetes</taxon>
        <taxon>Kitasatosporales</taxon>
        <taxon>Streptomycetaceae</taxon>
        <taxon>Streptomyces</taxon>
    </lineage>
</organism>
<dbReference type="Proteomes" id="UP000031774">
    <property type="component" value="Chromosome"/>
</dbReference>
<dbReference type="KEGG" id="svt:SVTN_12330"/>
<feature type="transmembrane region" description="Helical" evidence="1">
    <location>
        <begin position="6"/>
        <end position="29"/>
    </location>
</feature>
<keyword evidence="3" id="KW-1185">Reference proteome</keyword>
<dbReference type="AlphaFoldDB" id="A0A0B5I3P7"/>
<protein>
    <submittedName>
        <fullName evidence="2">Uncharacterized protein</fullName>
    </submittedName>
</protein>
<gene>
    <name evidence="2" type="ORF">SVTN_12330</name>
</gene>
<dbReference type="STRING" id="362257.SVTN_12330"/>
<evidence type="ECO:0000313" key="3">
    <source>
        <dbReference type="Proteomes" id="UP000031774"/>
    </source>
</evidence>
<dbReference type="RefSeq" id="WP_041129132.1">
    <property type="nucleotide sequence ID" value="NZ_CP010407.1"/>
</dbReference>
<name>A0A0B5I3P7_9ACTN</name>
<evidence type="ECO:0000256" key="1">
    <source>
        <dbReference type="SAM" id="Phobius"/>
    </source>
</evidence>
<accession>A0A0B5I3P7</accession>
<dbReference type="HOGENOM" id="CLU_2511420_0_0_11"/>
<feature type="transmembrane region" description="Helical" evidence="1">
    <location>
        <begin position="41"/>
        <end position="59"/>
    </location>
</feature>
<reference evidence="2 3" key="1">
    <citation type="submission" date="2014-12" db="EMBL/GenBank/DDBJ databases">
        <title>Complete genome sequence of Streptomyces vietnamensis strain GIMV4.0001, a genetic manipulable producer of the benzoisochromanequinone antibiotic granaticin.</title>
        <authorList>
            <person name="Deng M.R."/>
            <person name="Guo J."/>
            <person name="Ma L.Y."/>
            <person name="Feng G.D."/>
            <person name="Mo C.Y."/>
            <person name="Zhu H.H."/>
        </authorList>
    </citation>
    <scope>NUCLEOTIDE SEQUENCE [LARGE SCALE GENOMIC DNA]</scope>
    <source>
        <strain evidence="3">GIMV4.0001</strain>
    </source>
</reference>
<sequence>MDSRHGFLLLLGAVQMTLIFTLASLAVPLPRIGAEFRLDRAELILLSAAYGLAFAGLLLLGGDAVSLAAAAVLFTVLATVTSRTR</sequence>
<proteinExistence type="predicted"/>
<dbReference type="EMBL" id="CP010407">
    <property type="protein sequence ID" value="AJF65087.1"/>
    <property type="molecule type" value="Genomic_DNA"/>
</dbReference>